<dbReference type="InterPro" id="IPR001959">
    <property type="entry name" value="Transposase"/>
</dbReference>
<dbReference type="Proteomes" id="UP000023795">
    <property type="component" value="Unassembled WGS sequence"/>
</dbReference>
<keyword evidence="6" id="KW-0238">DNA-binding</keyword>
<dbReference type="PANTHER" id="PTHR30405">
    <property type="entry name" value="TRANSPOSASE"/>
    <property type="match status" value="1"/>
</dbReference>
<comment type="similarity">
    <text evidence="1">In the C-terminal section; belongs to the transposase 35 family.</text>
</comment>
<feature type="domain" description="Cas12f1-like TNB" evidence="9">
    <location>
        <begin position="294"/>
        <end position="361"/>
    </location>
</feature>
<dbReference type="RefSeq" id="WP_009501462.1">
    <property type="nucleotide sequence ID" value="NZ_ANIN01000001.1"/>
</dbReference>
<dbReference type="Pfam" id="PF01385">
    <property type="entry name" value="OrfB_IS605"/>
    <property type="match status" value="1"/>
</dbReference>
<evidence type="ECO:0000256" key="6">
    <source>
        <dbReference type="ARBA" id="ARBA00023125"/>
    </source>
</evidence>
<dbReference type="GO" id="GO:0003677">
    <property type="term" value="F:DNA binding"/>
    <property type="evidence" value="ECO:0007669"/>
    <property type="project" value="UniProtKB-KW"/>
</dbReference>
<protein>
    <submittedName>
        <fullName evidence="11">IS605 family transposase</fullName>
    </submittedName>
</protein>
<evidence type="ECO:0000256" key="5">
    <source>
        <dbReference type="ARBA" id="ARBA00022833"/>
    </source>
</evidence>
<evidence type="ECO:0000256" key="4">
    <source>
        <dbReference type="ARBA" id="ARBA00022723"/>
    </source>
</evidence>
<dbReference type="InterPro" id="IPR051399">
    <property type="entry name" value="RNA-guided_DNA_endo/Transpos"/>
</dbReference>
<dbReference type="Pfam" id="PF07282">
    <property type="entry name" value="Cas12f1-like_TNB"/>
    <property type="match status" value="1"/>
</dbReference>
<feature type="domain" description="Probable transposase IS891/IS1136/IS1341" evidence="8">
    <location>
        <begin position="163"/>
        <end position="283"/>
    </location>
</feature>
<keyword evidence="3" id="KW-0815">Transposition</keyword>
<keyword evidence="7" id="KW-0233">DNA recombination</keyword>
<dbReference type="NCBIfam" id="NF040570">
    <property type="entry name" value="guided_TnpB"/>
    <property type="match status" value="1"/>
</dbReference>
<dbReference type="eggNOG" id="COG0675">
    <property type="taxonomic scope" value="Bacteria"/>
</dbReference>
<dbReference type="NCBIfam" id="TIGR01766">
    <property type="entry name" value="IS200/IS605 family accessory protein TnpB-like domain"/>
    <property type="match status" value="1"/>
</dbReference>
<reference evidence="11 12" key="1">
    <citation type="journal article" date="2013" name="Genome Announc.">
        <title>Genome Sequence of Moraxella macacae 0408225, a Novel Bacterial Species Isolated from a Cynomolgus Macaque with Epistaxis.</title>
        <authorList>
            <person name="Ladner J.T."/>
            <person name="Whitehouse C.A."/>
            <person name="Koroleva G.I."/>
            <person name="Palacios G.F."/>
        </authorList>
    </citation>
    <scope>NUCLEOTIDE SEQUENCE [LARGE SCALE GENOMIC DNA]</scope>
    <source>
        <strain evidence="11 12">0408225</strain>
    </source>
</reference>
<accession>L2F7N2</accession>
<evidence type="ECO:0000259" key="9">
    <source>
        <dbReference type="Pfam" id="PF07282"/>
    </source>
</evidence>
<dbReference type="GO" id="GO:0046872">
    <property type="term" value="F:metal ion binding"/>
    <property type="evidence" value="ECO:0007669"/>
    <property type="project" value="UniProtKB-KW"/>
</dbReference>
<keyword evidence="5" id="KW-0862">Zinc</keyword>
<dbReference type="EMBL" id="ANIN01000001">
    <property type="protein sequence ID" value="ELA09059.1"/>
    <property type="molecule type" value="Genomic_DNA"/>
</dbReference>
<dbReference type="GO" id="GO:0006310">
    <property type="term" value="P:DNA recombination"/>
    <property type="evidence" value="ECO:0007669"/>
    <property type="project" value="UniProtKB-KW"/>
</dbReference>
<dbReference type="AlphaFoldDB" id="L2F7N2"/>
<dbReference type="STRING" id="1230338.MOMA_01580"/>
<dbReference type="InterPro" id="IPR010095">
    <property type="entry name" value="Cas12f1-like_TNB"/>
</dbReference>
<dbReference type="PANTHER" id="PTHR30405:SF25">
    <property type="entry name" value="RNA-GUIDED DNA ENDONUCLEASE INSQ-RELATED"/>
    <property type="match status" value="1"/>
</dbReference>
<dbReference type="OrthoDB" id="5915636at2"/>
<keyword evidence="12" id="KW-1185">Reference proteome</keyword>
<organism evidence="11 12">
    <name type="scientific">Moraxella macacae 0408225</name>
    <dbReference type="NCBI Taxonomy" id="1230338"/>
    <lineage>
        <taxon>Bacteria</taxon>
        <taxon>Pseudomonadati</taxon>
        <taxon>Pseudomonadota</taxon>
        <taxon>Gammaproteobacteria</taxon>
        <taxon>Moraxellales</taxon>
        <taxon>Moraxellaceae</taxon>
        <taxon>Moraxella</taxon>
    </lineage>
</organism>
<evidence type="ECO:0000259" key="8">
    <source>
        <dbReference type="Pfam" id="PF01385"/>
    </source>
</evidence>
<dbReference type="GO" id="GO:0032196">
    <property type="term" value="P:transposition"/>
    <property type="evidence" value="ECO:0007669"/>
    <property type="project" value="UniProtKB-KW"/>
</dbReference>
<sequence>MLKAYKYRIYPNREQAKSLENHLGCARFVFNWALGLQTRYYKMFGKSLTRNQIQTQLVKKKKKASFLWLNNVNSQSLLNAILNLCKALVNFFKGLAKYPRFKSKRFSKQSYQCPQHCTVNFEQSIINLPKIKGIKIKLSREFIGKIKTVTISKTATGKYYASILVESDEITPTPTIIEPERTLGIDLGIHHLLNLSDGTKFDNPKHLTKSSKKLANNQKIFARKHKTSNNYQKQKLTVARIHEKVKNQRLDFHHQITHKLICENQATSYAIEYLSVKNMVKNRKLAKAINDVAWGQFVNILTYKANWYGKNIIKVNRFFASSKLCSHCNHKLDNLELKIRNWICPNCQVCHDRDINASNNIRQQALADAAGLAAV</sequence>
<evidence type="ECO:0000313" key="12">
    <source>
        <dbReference type="Proteomes" id="UP000023795"/>
    </source>
</evidence>
<dbReference type="PATRIC" id="fig|1230338.3.peg.349"/>
<feature type="domain" description="Transposase putative helix-turn-helix" evidence="10">
    <location>
        <begin position="1"/>
        <end position="46"/>
    </location>
</feature>
<keyword evidence="4" id="KW-0479">Metal-binding</keyword>
<evidence type="ECO:0000256" key="3">
    <source>
        <dbReference type="ARBA" id="ARBA00022578"/>
    </source>
</evidence>
<comment type="caution">
    <text evidence="11">The sequence shown here is derived from an EMBL/GenBank/DDBJ whole genome shotgun (WGS) entry which is preliminary data.</text>
</comment>
<evidence type="ECO:0000256" key="1">
    <source>
        <dbReference type="ARBA" id="ARBA00008761"/>
    </source>
</evidence>
<comment type="similarity">
    <text evidence="2">In the N-terminal section; belongs to the transposase 2 family.</text>
</comment>
<evidence type="ECO:0000256" key="7">
    <source>
        <dbReference type="ARBA" id="ARBA00023172"/>
    </source>
</evidence>
<name>L2F7N2_9GAMM</name>
<evidence type="ECO:0000256" key="2">
    <source>
        <dbReference type="ARBA" id="ARBA00011044"/>
    </source>
</evidence>
<dbReference type="Pfam" id="PF12323">
    <property type="entry name" value="HTH_OrfB_IS605"/>
    <property type="match status" value="1"/>
</dbReference>
<evidence type="ECO:0000259" key="10">
    <source>
        <dbReference type="Pfam" id="PF12323"/>
    </source>
</evidence>
<evidence type="ECO:0000313" key="11">
    <source>
        <dbReference type="EMBL" id="ELA09059.1"/>
    </source>
</evidence>
<gene>
    <name evidence="11" type="ORF">MOMA_01580</name>
</gene>
<dbReference type="InterPro" id="IPR021027">
    <property type="entry name" value="Transposase_put_HTH"/>
</dbReference>
<proteinExistence type="inferred from homology"/>